<evidence type="ECO:0000313" key="1">
    <source>
        <dbReference type="EMBL" id="ANS70917.1"/>
    </source>
</evidence>
<evidence type="ECO:0008006" key="2">
    <source>
        <dbReference type="Google" id="ProtNLM"/>
    </source>
</evidence>
<name>A0A1B1MQX4_NPVLD</name>
<organism evidence="1">
    <name type="scientific">Lymantria dispar multicapsid nuclear polyhedrosis virus</name>
    <name type="common">LdMNPV</name>
    <dbReference type="NCBI Taxonomy" id="10449"/>
    <lineage>
        <taxon>Viruses</taxon>
        <taxon>Viruses incertae sedis</taxon>
        <taxon>Naldaviricetes</taxon>
        <taxon>Lefavirales</taxon>
        <taxon>Baculoviridae</taxon>
        <taxon>Alphabaculovirus</taxon>
        <taxon>Alphabaculovirus lydisparis</taxon>
    </lineage>
</organism>
<proteinExistence type="predicted"/>
<dbReference type="InterPro" id="IPR009265">
    <property type="entry name" value="AcMNPV_Orf29"/>
</dbReference>
<dbReference type="EMBL" id="KU377538">
    <property type="protein sequence ID" value="ANS70917.1"/>
    <property type="molecule type" value="Genomic_DNA"/>
</dbReference>
<accession>A0A1B1MQX4</accession>
<organismHost>
    <name type="scientific">Lepidoptera</name>
    <name type="common">moths &amp; butterflies</name>
    <dbReference type="NCBI Taxonomy" id="7088"/>
</organismHost>
<reference evidence="1" key="1">
    <citation type="journal article" date="2016" name="J. Invertebr. Pathol.">
        <title>An alphabaculovirus isolated from dead Lymantria dispar larvae shows high genetic similarity to baculovirus previously isolated from Lymantria monacha - An example of adaptation to a new host.</title>
        <authorList>
            <person name="Rabalski L."/>
            <person name="Krejmer-Rabalska M."/>
            <person name="Skrzecz I."/>
            <person name="Wasag B."/>
            <person name="Szewczyk B."/>
        </authorList>
    </citation>
    <scope>NUCLEOTIDE SEQUENCE</scope>
    <source>
        <strain evidence="1">BNP</strain>
    </source>
</reference>
<sequence>MIFVLSQRFCEIMSMTIVVHKSINKIGKKTDRQLMPPPPCRSAYWKKNLSSSSSIIVGEKAAAPMRDDSLRDQLNRVIHAKKQLIIKQEHWERIKRITKNPNEVRDIDRKLAEIRMEFLKFGERNF</sequence>
<protein>
    <recommendedName>
        <fullName evidence="2">Ac29</fullName>
    </recommendedName>
</protein>
<dbReference type="Pfam" id="PF06034">
    <property type="entry name" value="DUF919"/>
    <property type="match status" value="1"/>
</dbReference>